<dbReference type="Proteomes" id="UP001396898">
    <property type="component" value="Unassembled WGS sequence"/>
</dbReference>
<dbReference type="Gene3D" id="3.20.20.100">
    <property type="entry name" value="NADP-dependent oxidoreductase domain"/>
    <property type="match status" value="1"/>
</dbReference>
<comment type="caution">
    <text evidence="3">The sequence shown here is derived from an EMBL/GenBank/DDBJ whole genome shotgun (WGS) entry which is preliminary data.</text>
</comment>
<evidence type="ECO:0000313" key="4">
    <source>
        <dbReference type="Proteomes" id="UP001396898"/>
    </source>
</evidence>
<dbReference type="EMBL" id="JAQQWI010000006">
    <property type="protein sequence ID" value="KAK8033641.1"/>
    <property type="molecule type" value="Genomic_DNA"/>
</dbReference>
<dbReference type="PANTHER" id="PTHR43625:SF40">
    <property type="entry name" value="ALDO-KETO REDUCTASE YAKC [NADP(+)]"/>
    <property type="match status" value="1"/>
</dbReference>
<sequence length="355" mass="39216">MSPEPIIRTLGKNGPKVPALGFGLMLIGAPAYGAVPNDKDRFAILDKALELGATFWDTSDLYGDGERFLKQWFQRTGKRNQIFLATKFGYVKGEEGKAMQFEYDTSYEYTKKACQASLDAMGIDYIDLYYVHQVDAVTPIEETMRALAELQAEGKIKHIGLSMISSATLRRAVKIAPVAAVQPEYSLFGREIEGPEGTDLLATCRELGVAVVCATPLGRGLLSSDFGSKTKEGDGASTDPSDLRANLIPRFLAENRAHNAAVVAKIHEFAADRKGCSVSQLALAWLLKQGDDIFVIPGTRRVTYLEQNWAANWVELTDEEERELRRLAESCKLAGEVLPEQFLGHRFRDTKELSS</sequence>
<gene>
    <name evidence="3" type="ORF">PG991_003039</name>
</gene>
<dbReference type="SUPFAM" id="SSF51430">
    <property type="entry name" value="NAD(P)-linked oxidoreductase"/>
    <property type="match status" value="1"/>
</dbReference>
<dbReference type="InterPro" id="IPR050791">
    <property type="entry name" value="Aldo-Keto_reductase"/>
</dbReference>
<accession>A0ABR1SH30</accession>
<keyword evidence="4" id="KW-1185">Reference proteome</keyword>
<feature type="domain" description="NADP-dependent oxidoreductase" evidence="2">
    <location>
        <begin position="20"/>
        <end position="327"/>
    </location>
</feature>
<reference evidence="3 4" key="1">
    <citation type="submission" date="2023-01" db="EMBL/GenBank/DDBJ databases">
        <title>Analysis of 21 Apiospora genomes using comparative genomics revels a genus with tremendous synthesis potential of carbohydrate active enzymes and secondary metabolites.</title>
        <authorList>
            <person name="Sorensen T."/>
        </authorList>
    </citation>
    <scope>NUCLEOTIDE SEQUENCE [LARGE SCALE GENOMIC DNA]</scope>
    <source>
        <strain evidence="3 4">CBS 20057</strain>
    </source>
</reference>
<dbReference type="InterPro" id="IPR023210">
    <property type="entry name" value="NADP_OxRdtase_dom"/>
</dbReference>
<evidence type="ECO:0000256" key="1">
    <source>
        <dbReference type="ARBA" id="ARBA00023002"/>
    </source>
</evidence>
<dbReference type="PANTHER" id="PTHR43625">
    <property type="entry name" value="AFLATOXIN B1 ALDEHYDE REDUCTASE"/>
    <property type="match status" value="1"/>
</dbReference>
<proteinExistence type="predicted"/>
<name>A0ABR1SH30_9PEZI</name>
<protein>
    <recommendedName>
        <fullName evidence="2">NADP-dependent oxidoreductase domain-containing protein</fullName>
    </recommendedName>
</protein>
<dbReference type="InterPro" id="IPR036812">
    <property type="entry name" value="NAD(P)_OxRdtase_dom_sf"/>
</dbReference>
<evidence type="ECO:0000259" key="2">
    <source>
        <dbReference type="Pfam" id="PF00248"/>
    </source>
</evidence>
<keyword evidence="1" id="KW-0560">Oxidoreductase</keyword>
<dbReference type="Pfam" id="PF00248">
    <property type="entry name" value="Aldo_ket_red"/>
    <property type="match status" value="1"/>
</dbReference>
<evidence type="ECO:0000313" key="3">
    <source>
        <dbReference type="EMBL" id="KAK8033641.1"/>
    </source>
</evidence>
<organism evidence="3 4">
    <name type="scientific">Apiospora marii</name>
    <dbReference type="NCBI Taxonomy" id="335849"/>
    <lineage>
        <taxon>Eukaryota</taxon>
        <taxon>Fungi</taxon>
        <taxon>Dikarya</taxon>
        <taxon>Ascomycota</taxon>
        <taxon>Pezizomycotina</taxon>
        <taxon>Sordariomycetes</taxon>
        <taxon>Xylariomycetidae</taxon>
        <taxon>Amphisphaeriales</taxon>
        <taxon>Apiosporaceae</taxon>
        <taxon>Apiospora</taxon>
    </lineage>
</organism>